<sequence>MNTESLSTYRGARHHCIEQGTRQEAAGAATGLRPKSDMPSRCSRAGCAVRHRRGRGKEKQADDTAGKEQEERKEMNERRAAAACSSRVGLLHMRGKLASAEKRGALHCVATSPEKDVLMTFLETYLNASNFQTNNMAKHNTPAQLLGTGRVIPKCSNSKRVHID</sequence>
<proteinExistence type="predicted"/>
<evidence type="ECO:0000313" key="2">
    <source>
        <dbReference type="EMBL" id="CAK0847155.1"/>
    </source>
</evidence>
<feature type="region of interest" description="Disordered" evidence="1">
    <location>
        <begin position="1"/>
        <end position="80"/>
    </location>
</feature>
<name>A0ABN9TN84_9DINO</name>
<dbReference type="Proteomes" id="UP001189429">
    <property type="component" value="Unassembled WGS sequence"/>
</dbReference>
<reference evidence="2" key="1">
    <citation type="submission" date="2023-10" db="EMBL/GenBank/DDBJ databases">
        <authorList>
            <person name="Chen Y."/>
            <person name="Shah S."/>
            <person name="Dougan E. K."/>
            <person name="Thang M."/>
            <person name="Chan C."/>
        </authorList>
    </citation>
    <scope>NUCLEOTIDE SEQUENCE [LARGE SCALE GENOMIC DNA]</scope>
</reference>
<protein>
    <submittedName>
        <fullName evidence="2">Uncharacterized protein</fullName>
    </submittedName>
</protein>
<keyword evidence="3" id="KW-1185">Reference proteome</keyword>
<evidence type="ECO:0000256" key="1">
    <source>
        <dbReference type="SAM" id="MobiDB-lite"/>
    </source>
</evidence>
<evidence type="ECO:0000313" key="3">
    <source>
        <dbReference type="Proteomes" id="UP001189429"/>
    </source>
</evidence>
<comment type="caution">
    <text evidence="2">The sequence shown here is derived from an EMBL/GenBank/DDBJ whole genome shotgun (WGS) entry which is preliminary data.</text>
</comment>
<gene>
    <name evidence="2" type="ORF">PCOR1329_LOCUS40442</name>
</gene>
<dbReference type="EMBL" id="CAUYUJ010014877">
    <property type="protein sequence ID" value="CAK0847155.1"/>
    <property type="molecule type" value="Genomic_DNA"/>
</dbReference>
<organism evidence="2 3">
    <name type="scientific">Prorocentrum cordatum</name>
    <dbReference type="NCBI Taxonomy" id="2364126"/>
    <lineage>
        <taxon>Eukaryota</taxon>
        <taxon>Sar</taxon>
        <taxon>Alveolata</taxon>
        <taxon>Dinophyceae</taxon>
        <taxon>Prorocentrales</taxon>
        <taxon>Prorocentraceae</taxon>
        <taxon>Prorocentrum</taxon>
    </lineage>
</organism>
<feature type="compositionally biased region" description="Basic and acidic residues" evidence="1">
    <location>
        <begin position="57"/>
        <end position="80"/>
    </location>
</feature>
<accession>A0ABN9TN84</accession>